<proteinExistence type="inferred from homology"/>
<dbReference type="InterPro" id="IPR010618">
    <property type="entry name" value="RPF"/>
</dbReference>
<organism evidence="4 5">
    <name type="scientific">Rhodococcus rhodnii LMG 5362</name>
    <dbReference type="NCBI Taxonomy" id="1273125"/>
    <lineage>
        <taxon>Bacteria</taxon>
        <taxon>Bacillati</taxon>
        <taxon>Actinomycetota</taxon>
        <taxon>Actinomycetes</taxon>
        <taxon>Mycobacteriales</taxon>
        <taxon>Nocardiaceae</taxon>
        <taxon>Rhodococcus</taxon>
    </lineage>
</organism>
<protein>
    <recommendedName>
        <fullName evidence="3">Resuscitation-promoting factor core lysozyme-like domain-containing protein</fullName>
    </recommendedName>
</protein>
<evidence type="ECO:0000256" key="2">
    <source>
        <dbReference type="ARBA" id="ARBA00022801"/>
    </source>
</evidence>
<dbReference type="PATRIC" id="fig|1273125.3.peg.1188"/>
<evidence type="ECO:0000313" key="4">
    <source>
        <dbReference type="EMBL" id="EOM77423.1"/>
    </source>
</evidence>
<name>R7WQ45_9NOCA</name>
<keyword evidence="5" id="KW-1185">Reference proteome</keyword>
<dbReference type="Proteomes" id="UP000013525">
    <property type="component" value="Unassembled WGS sequence"/>
</dbReference>
<dbReference type="InterPro" id="IPR023346">
    <property type="entry name" value="Lysozyme-like_dom_sf"/>
</dbReference>
<dbReference type="GO" id="GO:0016787">
    <property type="term" value="F:hydrolase activity"/>
    <property type="evidence" value="ECO:0007669"/>
    <property type="project" value="UniProtKB-KW"/>
</dbReference>
<dbReference type="EMBL" id="APMY01000041">
    <property type="protein sequence ID" value="EOM77423.1"/>
    <property type="molecule type" value="Genomic_DNA"/>
</dbReference>
<feature type="domain" description="Resuscitation-promoting factor core lysozyme-like" evidence="3">
    <location>
        <begin position="48"/>
        <end position="120"/>
    </location>
</feature>
<reference evidence="4 5" key="1">
    <citation type="journal article" date="2013" name="Genome Announc.">
        <title>Draft Genome Sequence of Rhodococcus rhodnii Strain LMG5362, a Symbiont of Rhodnius prolixus (Hemiptera, Reduviidae, Triatominae), the Principle Vector of Trypanosoma cruzi.</title>
        <authorList>
            <person name="Pachebat J.A."/>
            <person name="van Keulen G."/>
            <person name="Whitten M.M."/>
            <person name="Girdwood S."/>
            <person name="Del Sol R."/>
            <person name="Dyson P.J."/>
            <person name="Facey P.D."/>
        </authorList>
    </citation>
    <scope>NUCLEOTIDE SEQUENCE [LARGE SCALE GENOMIC DNA]</scope>
    <source>
        <strain evidence="4 5">LMG 5362</strain>
    </source>
</reference>
<evidence type="ECO:0000259" key="3">
    <source>
        <dbReference type="Pfam" id="PF06737"/>
    </source>
</evidence>
<dbReference type="SUPFAM" id="SSF53955">
    <property type="entry name" value="Lysozyme-like"/>
    <property type="match status" value="1"/>
</dbReference>
<comment type="similarity">
    <text evidence="1">Belongs to the transglycosylase family. Rpf subfamily.</text>
</comment>
<gene>
    <name evidence="4" type="ORF">Rrhod_1230</name>
</gene>
<dbReference type="Gene3D" id="1.10.530.10">
    <property type="match status" value="1"/>
</dbReference>
<dbReference type="eggNOG" id="COG1388">
    <property type="taxonomic scope" value="Bacteria"/>
</dbReference>
<dbReference type="AlphaFoldDB" id="R7WQ45"/>
<accession>R7WQ45</accession>
<keyword evidence="2" id="KW-0378">Hydrolase</keyword>
<evidence type="ECO:0000256" key="1">
    <source>
        <dbReference type="ARBA" id="ARBA00010830"/>
    </source>
</evidence>
<dbReference type="Pfam" id="PF06737">
    <property type="entry name" value="Transglycosylas"/>
    <property type="match status" value="1"/>
</dbReference>
<dbReference type="CDD" id="cd13925">
    <property type="entry name" value="RPF"/>
    <property type="match status" value="1"/>
</dbReference>
<sequence>MDSGSSAYARGINCMTKLHTVKRVLGTTAVAGAAVAMPIVFGTGTASAQSGNWDAVAQCESGGNWATNTGNGYYGGLQFSLSTWQAYGGTGLPSDASREHQISIAENVLAGQGPGAWPTCGANL</sequence>
<evidence type="ECO:0000313" key="5">
    <source>
        <dbReference type="Proteomes" id="UP000013525"/>
    </source>
</evidence>
<comment type="caution">
    <text evidence="4">The sequence shown here is derived from an EMBL/GenBank/DDBJ whole genome shotgun (WGS) entry which is preliminary data.</text>
</comment>